<evidence type="ECO:0000313" key="7">
    <source>
        <dbReference type="EMBL" id="PWV95279.1"/>
    </source>
</evidence>
<keyword evidence="4 5" id="KW-0949">S-adenosyl-L-methionine</keyword>
<keyword evidence="1 5" id="KW-0963">Cytoplasm</keyword>
<comment type="similarity">
    <text evidence="5">Belongs to the methyltransferase superfamily. Tam family.</text>
</comment>
<dbReference type="PANTHER" id="PTHR43861:SF1">
    <property type="entry name" value="TRANS-ACONITATE 2-METHYLTRANSFERASE"/>
    <property type="match status" value="1"/>
</dbReference>
<keyword evidence="3 5" id="KW-0808">Transferase</keyword>
<keyword evidence="2 5" id="KW-0489">Methyltransferase</keyword>
<accession>A0A317PEG1</accession>
<dbReference type="InterPro" id="IPR029063">
    <property type="entry name" value="SAM-dependent_MTases_sf"/>
</dbReference>
<sequence length="289" mass="31960">MADWSAEQYLKFADERTRPARDLLARVALEAPRLVVDIGCGPGNSTELITERWPTAEVTGIDTSPAMLADARKRLPGSRFELADARDWRPPEGADLLFANAIYQWLPDHASVMQAQFQLLGPGAVMAVQMPDNLDQPTHMLMSETAAAMPFAEKLAGVAREKLPPAGFYHQLFSPFASSVDVWRTTYHHPMTDAAAIVEWVRSTGLRPFLDPLDDAEQRQFLDAYERQIAAAYPALADGTLLLPFPRLFMVAVIPDQSAARCRDACRCGRANRQGRRGSSAWACHIAVI</sequence>
<dbReference type="Pfam" id="PF13649">
    <property type="entry name" value="Methyltransf_25"/>
    <property type="match status" value="1"/>
</dbReference>
<dbReference type="PANTHER" id="PTHR43861">
    <property type="entry name" value="TRANS-ACONITATE 2-METHYLTRANSFERASE-RELATED"/>
    <property type="match status" value="1"/>
</dbReference>
<feature type="domain" description="Methyltransferase" evidence="6">
    <location>
        <begin position="35"/>
        <end position="123"/>
    </location>
</feature>
<comment type="function">
    <text evidence="5">Catalyzes the S-adenosylmethionine monomethyl esterification of trans-aconitate.</text>
</comment>
<dbReference type="InterPro" id="IPR023149">
    <property type="entry name" value="Trans_acon_MeTrfase_C"/>
</dbReference>
<organism evidence="7 8">
    <name type="scientific">Hoeflea marina</name>
    <dbReference type="NCBI Taxonomy" id="274592"/>
    <lineage>
        <taxon>Bacteria</taxon>
        <taxon>Pseudomonadati</taxon>
        <taxon>Pseudomonadota</taxon>
        <taxon>Alphaproteobacteria</taxon>
        <taxon>Hyphomicrobiales</taxon>
        <taxon>Rhizobiaceae</taxon>
        <taxon>Hoeflea</taxon>
    </lineage>
</organism>
<comment type="catalytic activity">
    <reaction evidence="5">
        <text>trans-aconitate + S-adenosyl-L-methionine = (E)-3-(methoxycarbonyl)pent-2-enedioate + S-adenosyl-L-homocysteine</text>
        <dbReference type="Rhea" id="RHEA:14969"/>
        <dbReference type="ChEBI" id="CHEBI:15708"/>
        <dbReference type="ChEBI" id="CHEBI:57470"/>
        <dbReference type="ChEBI" id="CHEBI:57856"/>
        <dbReference type="ChEBI" id="CHEBI:59789"/>
        <dbReference type="EC" id="2.1.1.144"/>
    </reaction>
</comment>
<dbReference type="CDD" id="cd02440">
    <property type="entry name" value="AdoMet_MTases"/>
    <property type="match status" value="1"/>
</dbReference>
<evidence type="ECO:0000259" key="6">
    <source>
        <dbReference type="Pfam" id="PF13649"/>
    </source>
</evidence>
<dbReference type="HAMAP" id="MF_00560">
    <property type="entry name" value="Tran_acon_Me_trans"/>
    <property type="match status" value="1"/>
</dbReference>
<dbReference type="Gene3D" id="3.40.50.150">
    <property type="entry name" value="Vaccinia Virus protein VP39"/>
    <property type="match status" value="1"/>
</dbReference>
<dbReference type="SUPFAM" id="SSF53335">
    <property type="entry name" value="S-adenosyl-L-methionine-dependent methyltransferases"/>
    <property type="match status" value="1"/>
</dbReference>
<dbReference type="OrthoDB" id="9795085at2"/>
<dbReference type="Gene3D" id="1.10.150.290">
    <property type="entry name" value="S-adenosyl-L-methionine-dependent methyltransferases"/>
    <property type="match status" value="1"/>
</dbReference>
<proteinExistence type="inferred from homology"/>
<dbReference type="GO" id="GO:0030798">
    <property type="term" value="F:trans-aconitate 2-methyltransferase activity"/>
    <property type="evidence" value="ECO:0007669"/>
    <property type="project" value="UniProtKB-UniRule"/>
</dbReference>
<dbReference type="Proteomes" id="UP000246352">
    <property type="component" value="Unassembled WGS sequence"/>
</dbReference>
<evidence type="ECO:0000256" key="1">
    <source>
        <dbReference type="ARBA" id="ARBA00022490"/>
    </source>
</evidence>
<keyword evidence="8" id="KW-1185">Reference proteome</keyword>
<evidence type="ECO:0000256" key="5">
    <source>
        <dbReference type="HAMAP-Rule" id="MF_00560"/>
    </source>
</evidence>
<dbReference type="EMBL" id="QGTR01000013">
    <property type="protein sequence ID" value="PWV95279.1"/>
    <property type="molecule type" value="Genomic_DNA"/>
</dbReference>
<comment type="subcellular location">
    <subcellularLocation>
        <location evidence="5">Cytoplasm</location>
    </subcellularLocation>
</comment>
<comment type="caution">
    <text evidence="7">The sequence shown here is derived from an EMBL/GenBank/DDBJ whole genome shotgun (WGS) entry which is preliminary data.</text>
</comment>
<dbReference type="GO" id="GO:0032259">
    <property type="term" value="P:methylation"/>
    <property type="evidence" value="ECO:0007669"/>
    <property type="project" value="UniProtKB-KW"/>
</dbReference>
<dbReference type="GO" id="GO:0005737">
    <property type="term" value="C:cytoplasm"/>
    <property type="evidence" value="ECO:0007669"/>
    <property type="project" value="UniProtKB-SubCell"/>
</dbReference>
<dbReference type="NCBIfam" id="NF002463">
    <property type="entry name" value="PRK01683.1"/>
    <property type="match status" value="1"/>
</dbReference>
<name>A0A317PEG1_9HYPH</name>
<evidence type="ECO:0000256" key="3">
    <source>
        <dbReference type="ARBA" id="ARBA00022679"/>
    </source>
</evidence>
<gene>
    <name evidence="5" type="primary">tam</name>
    <name evidence="7" type="ORF">DFR52_11313</name>
</gene>
<dbReference type="InterPro" id="IPR041698">
    <property type="entry name" value="Methyltransf_25"/>
</dbReference>
<dbReference type="RefSeq" id="WP_110034595.1">
    <property type="nucleotide sequence ID" value="NZ_QGTR01000013.1"/>
</dbReference>
<dbReference type="AlphaFoldDB" id="A0A317PEG1"/>
<evidence type="ECO:0000256" key="4">
    <source>
        <dbReference type="ARBA" id="ARBA00022691"/>
    </source>
</evidence>
<dbReference type="InterPro" id="IPR023506">
    <property type="entry name" value="Trans-aconitate_MeTrfase"/>
</dbReference>
<protein>
    <recommendedName>
        <fullName evidence="5">Trans-aconitate 2-methyltransferase</fullName>
        <ecNumber evidence="5">2.1.1.144</ecNumber>
    </recommendedName>
</protein>
<reference evidence="7 8" key="1">
    <citation type="submission" date="2018-05" db="EMBL/GenBank/DDBJ databases">
        <title>Genomic Encyclopedia of Type Strains, Phase IV (KMG-IV): sequencing the most valuable type-strain genomes for metagenomic binning, comparative biology and taxonomic classification.</title>
        <authorList>
            <person name="Goeker M."/>
        </authorList>
    </citation>
    <scope>NUCLEOTIDE SEQUENCE [LARGE SCALE GENOMIC DNA]</scope>
    <source>
        <strain evidence="7 8">DSM 16791</strain>
    </source>
</reference>
<dbReference type="EC" id="2.1.1.144" evidence="5"/>
<evidence type="ECO:0000313" key="8">
    <source>
        <dbReference type="Proteomes" id="UP000246352"/>
    </source>
</evidence>
<evidence type="ECO:0000256" key="2">
    <source>
        <dbReference type="ARBA" id="ARBA00022603"/>
    </source>
</evidence>